<dbReference type="InterPro" id="IPR013396">
    <property type="entry name" value="CRISPR-assoc_prot_Csy4"/>
</dbReference>
<keyword evidence="1" id="KW-0255">Endonuclease</keyword>
<dbReference type="InterPro" id="IPR042564">
    <property type="entry name" value="CRISPR-Cas6/Csy4_sf"/>
</dbReference>
<dbReference type="Gene3D" id="3.30.70.2540">
    <property type="entry name" value="CRISPR-associated endoribonuclease Cas6/Csy4"/>
    <property type="match status" value="1"/>
</dbReference>
<sequence>MKGMKDMWFYQDVILKPTEDITTSFLWSRVYRQIHLALASSKDEQGMIRCGVAFPEYSDATPTLGRTLRLLAPEESDLQHLNLIDALKHFTPDYVKIKSIRPVPVRSCKGFVTYRRYQPEATAAQKARRYAKRHNMSIKEAQKLFPTPVNETHYPYIQLESMTNHHRFSLFIQKKEADEHPYEGFSAYGFSKRSSVPDF</sequence>
<accession>C9KPV7</accession>
<dbReference type="Pfam" id="PF09618">
    <property type="entry name" value="Cas_Csy4"/>
    <property type="match status" value="1"/>
</dbReference>
<dbReference type="GO" id="GO:0016787">
    <property type="term" value="F:hydrolase activity"/>
    <property type="evidence" value="ECO:0007669"/>
    <property type="project" value="UniProtKB-KW"/>
</dbReference>
<keyword evidence="1" id="KW-0540">Nuclease</keyword>
<dbReference type="GO" id="GO:0043571">
    <property type="term" value="P:maintenance of CRISPR repeat elements"/>
    <property type="evidence" value="ECO:0007669"/>
    <property type="project" value="InterPro"/>
</dbReference>
<evidence type="ECO:0000313" key="2">
    <source>
        <dbReference type="Proteomes" id="UP000003671"/>
    </source>
</evidence>
<dbReference type="Proteomes" id="UP000003671">
    <property type="component" value="Unassembled WGS sequence"/>
</dbReference>
<gene>
    <name evidence="1" type="primary">csy4</name>
    <name evidence="1" type="ORF">MITSMUL_05265</name>
</gene>
<name>C9KPV7_9FIRM</name>
<keyword evidence="1" id="KW-0378">Hydrolase</keyword>
<dbReference type="CDD" id="cd09739">
    <property type="entry name" value="Cas6_I-F"/>
    <property type="match status" value="1"/>
</dbReference>
<dbReference type="AlphaFoldDB" id="C9KPV7"/>
<dbReference type="RefSeq" id="WP_005842411.1">
    <property type="nucleotide sequence ID" value="NZ_GG697142.2"/>
</dbReference>
<reference evidence="1" key="1">
    <citation type="submission" date="2009-09" db="EMBL/GenBank/DDBJ databases">
        <authorList>
            <person name="Weinstock G."/>
            <person name="Sodergren E."/>
            <person name="Clifton S."/>
            <person name="Fulton L."/>
            <person name="Fulton B."/>
            <person name="Courtney L."/>
            <person name="Fronick C."/>
            <person name="Harrison M."/>
            <person name="Strong C."/>
            <person name="Farmer C."/>
            <person name="Delahaunty K."/>
            <person name="Markovic C."/>
            <person name="Hall O."/>
            <person name="Minx P."/>
            <person name="Tomlinson C."/>
            <person name="Mitreva M."/>
            <person name="Nelson J."/>
            <person name="Hou S."/>
            <person name="Wollam A."/>
            <person name="Pepin K.H."/>
            <person name="Johnson M."/>
            <person name="Bhonagiri V."/>
            <person name="Nash W.E."/>
            <person name="Warren W."/>
            <person name="Chinwalla A."/>
            <person name="Mardis E.R."/>
            <person name="Wilson R.K."/>
        </authorList>
    </citation>
    <scope>NUCLEOTIDE SEQUENCE [LARGE SCALE GENOMIC DNA]</scope>
    <source>
        <strain evidence="1">DSM 20544</strain>
    </source>
</reference>
<dbReference type="GO" id="GO:0004519">
    <property type="term" value="F:endonuclease activity"/>
    <property type="evidence" value="ECO:0007669"/>
    <property type="project" value="UniProtKB-KW"/>
</dbReference>
<dbReference type="EC" id="3.1.-.-" evidence="1"/>
<proteinExistence type="predicted"/>
<dbReference type="HOGENOM" id="CLU_108958_0_1_9"/>
<dbReference type="NCBIfam" id="TIGR02563">
    <property type="entry name" value="cas_Csy4"/>
    <property type="match status" value="1"/>
</dbReference>
<dbReference type="eggNOG" id="ENOG5032RVU">
    <property type="taxonomic scope" value="Bacteria"/>
</dbReference>
<protein>
    <submittedName>
        <fullName evidence="1">CRISPR-derived RNA endonuclease Csy4</fullName>
        <ecNumber evidence="1">3.1.-.-</ecNumber>
    </submittedName>
</protein>
<keyword evidence="2" id="KW-1185">Reference proteome</keyword>
<comment type="caution">
    <text evidence="1">The sequence shown here is derived from an EMBL/GenBank/DDBJ whole genome shotgun (WGS) entry which is preliminary data.</text>
</comment>
<dbReference type="GeneID" id="93482546"/>
<dbReference type="EMBL" id="ABWK02000020">
    <property type="protein sequence ID" value="EEX68262.1"/>
    <property type="molecule type" value="Genomic_DNA"/>
</dbReference>
<dbReference type="STRING" id="500635.MITSMUL_05265"/>
<organism evidence="1 2">
    <name type="scientific">Mitsuokella multacida DSM 20544</name>
    <dbReference type="NCBI Taxonomy" id="500635"/>
    <lineage>
        <taxon>Bacteria</taxon>
        <taxon>Bacillati</taxon>
        <taxon>Bacillota</taxon>
        <taxon>Negativicutes</taxon>
        <taxon>Selenomonadales</taxon>
        <taxon>Selenomonadaceae</taxon>
        <taxon>Mitsuokella</taxon>
    </lineage>
</organism>
<evidence type="ECO:0000313" key="1">
    <source>
        <dbReference type="EMBL" id="EEX68262.1"/>
    </source>
</evidence>